<keyword evidence="1" id="KW-0812">Transmembrane</keyword>
<gene>
    <name evidence="3" type="ORF">DES51_11087</name>
    <name evidence="2" type="ORF">MQE39_06745</name>
</gene>
<evidence type="ECO:0000313" key="2">
    <source>
        <dbReference type="EMBL" id="MDY5167812.1"/>
    </source>
</evidence>
<comment type="caution">
    <text evidence="3">The sequence shown here is derived from an EMBL/GenBank/DDBJ whole genome shotgun (WGS) entry which is preliminary data.</text>
</comment>
<reference evidence="2" key="2">
    <citation type="submission" date="2022-03" db="EMBL/GenBank/DDBJ databases">
        <title>First case of bacteraemia caused by Dielma fastidiosa in a patient hospitalised with diverticulitis.</title>
        <authorList>
            <person name="Forman-Ankjaer B."/>
            <person name="Hvid-Jensen F."/>
            <person name="Kobel C.M."/>
            <person name="Greve T."/>
        </authorList>
    </citation>
    <scope>NUCLEOTIDE SEQUENCE</scope>
    <source>
        <strain evidence="2">AUH_DF_2021</strain>
    </source>
</reference>
<feature type="transmembrane region" description="Helical" evidence="1">
    <location>
        <begin position="17"/>
        <end position="37"/>
    </location>
</feature>
<evidence type="ECO:0000313" key="4">
    <source>
        <dbReference type="Proteomes" id="UP000247612"/>
    </source>
</evidence>
<evidence type="ECO:0000313" key="3">
    <source>
        <dbReference type="EMBL" id="PXX77538.1"/>
    </source>
</evidence>
<dbReference type="EMBL" id="QJKH01000010">
    <property type="protein sequence ID" value="PXX77538.1"/>
    <property type="molecule type" value="Genomic_DNA"/>
</dbReference>
<proteinExistence type="predicted"/>
<dbReference type="AlphaFoldDB" id="A0A318KLI7"/>
<evidence type="ECO:0008006" key="5">
    <source>
        <dbReference type="Google" id="ProtNLM"/>
    </source>
</evidence>
<keyword evidence="4" id="KW-1185">Reference proteome</keyword>
<keyword evidence="1" id="KW-1133">Transmembrane helix</keyword>
<accession>A0A318KLI7</accession>
<keyword evidence="1" id="KW-0472">Membrane</keyword>
<dbReference type="Proteomes" id="UP001276902">
    <property type="component" value="Unassembled WGS sequence"/>
</dbReference>
<dbReference type="Proteomes" id="UP000247612">
    <property type="component" value="Unassembled WGS sequence"/>
</dbReference>
<reference evidence="3 4" key="1">
    <citation type="submission" date="2018-05" db="EMBL/GenBank/DDBJ databases">
        <title>Genomic Encyclopedia of Type Strains, Phase IV (KMG-IV): sequencing the most valuable type-strain genomes for metagenomic binning, comparative biology and taxonomic classification.</title>
        <authorList>
            <person name="Goeker M."/>
        </authorList>
    </citation>
    <scope>NUCLEOTIDE SEQUENCE [LARGE SCALE GENOMIC DNA]</scope>
    <source>
        <strain evidence="3 4">JC118</strain>
    </source>
</reference>
<organism evidence="3 4">
    <name type="scientific">Dielma fastidiosa</name>
    <dbReference type="NCBI Taxonomy" id="1034346"/>
    <lineage>
        <taxon>Bacteria</taxon>
        <taxon>Bacillati</taxon>
        <taxon>Bacillota</taxon>
        <taxon>Erysipelotrichia</taxon>
        <taxon>Erysipelotrichales</taxon>
        <taxon>Erysipelotrichaceae</taxon>
        <taxon>Dielma</taxon>
    </lineage>
</organism>
<name>A0A318KLI7_9FIRM</name>
<protein>
    <recommendedName>
        <fullName evidence="5">DUF948 domain-containing protein</fullName>
    </recommendedName>
</protein>
<dbReference type="EMBL" id="JALDAW010000011">
    <property type="protein sequence ID" value="MDY5167812.1"/>
    <property type="molecule type" value="Genomic_DNA"/>
</dbReference>
<evidence type="ECO:0000256" key="1">
    <source>
        <dbReference type="SAM" id="Phobius"/>
    </source>
</evidence>
<dbReference type="RefSeq" id="WP_022937673.1">
    <property type="nucleotide sequence ID" value="NZ_BAABZA010000001.1"/>
</dbReference>
<sequence length="132" mass="14722">MTTDQFIEFFSELCSKLLPIIGVIVLIYVILLLRKIIQFFVSMQKTMITVDSTVSVVEEQIRKLDAPLNTVTEFSQTLDNLHEMSQNAVKSALLALISNLNVIRDWLLNHGGVDESENTAAEPAPAAEESQD</sequence>
<dbReference type="OrthoDB" id="1769809at2"/>
<dbReference type="STRING" id="1034346.GCA_000313565_01366"/>